<evidence type="ECO:0000313" key="4">
    <source>
        <dbReference type="EMBL" id="KAK9119961.1"/>
    </source>
</evidence>
<keyword evidence="3" id="KW-0732">Signal</keyword>
<keyword evidence="2" id="KW-0472">Membrane</keyword>
<proteinExistence type="predicted"/>
<dbReference type="Proteomes" id="UP001419268">
    <property type="component" value="Unassembled WGS sequence"/>
</dbReference>
<keyword evidence="2" id="KW-1133">Transmembrane helix</keyword>
<feature type="compositionally biased region" description="Basic and acidic residues" evidence="1">
    <location>
        <begin position="169"/>
        <end position="180"/>
    </location>
</feature>
<comment type="caution">
    <text evidence="4">The sequence shown here is derived from an EMBL/GenBank/DDBJ whole genome shotgun (WGS) entry which is preliminary data.</text>
</comment>
<gene>
    <name evidence="4" type="ORF">Scep_018054</name>
</gene>
<reference evidence="4 5" key="1">
    <citation type="submission" date="2024-01" db="EMBL/GenBank/DDBJ databases">
        <title>Genome assemblies of Stephania.</title>
        <authorList>
            <person name="Yang L."/>
        </authorList>
    </citation>
    <scope>NUCLEOTIDE SEQUENCE [LARGE SCALE GENOMIC DNA]</scope>
    <source>
        <strain evidence="4">JXDWG</strain>
        <tissue evidence="4">Leaf</tissue>
    </source>
</reference>
<accession>A0AAP0IQQ5</accession>
<dbReference type="EMBL" id="JBBNAG010000007">
    <property type="protein sequence ID" value="KAK9119961.1"/>
    <property type="molecule type" value="Genomic_DNA"/>
</dbReference>
<sequence length="260" mass="28361">MKVQRLMNSFAAACLVVAMLVLMETQKVASHEGHHHGVPAPAPMAAHGGGHNSSAAAHSMPTFAASSALFAAFGFLVPLTWLWESVDDLFTFAVFDLLNVVLFAIYSYRWFLGFIIDLCRYCNASSTYRRCSEGTEASIAERASELANAEAVAAQPSTISGRRSPPKASENERCNGTELGRPHELNMRANLRNYELVPHEPNSLPSKASPCTAVSHVRGAVMNFKTCLIVKFSKSRTGQARKLSTLGIPRTMNVTKMEQE</sequence>
<evidence type="ECO:0000256" key="1">
    <source>
        <dbReference type="SAM" id="MobiDB-lite"/>
    </source>
</evidence>
<evidence type="ECO:0000313" key="5">
    <source>
        <dbReference type="Proteomes" id="UP001419268"/>
    </source>
</evidence>
<evidence type="ECO:0000256" key="3">
    <source>
        <dbReference type="SAM" id="SignalP"/>
    </source>
</evidence>
<name>A0AAP0IQQ5_9MAGN</name>
<protein>
    <recommendedName>
        <fullName evidence="6">MARVEL domain-containing protein</fullName>
    </recommendedName>
</protein>
<feature type="chain" id="PRO_5042977682" description="MARVEL domain-containing protein" evidence="3">
    <location>
        <begin position="31"/>
        <end position="260"/>
    </location>
</feature>
<keyword evidence="2" id="KW-0812">Transmembrane</keyword>
<dbReference type="AlphaFoldDB" id="A0AAP0IQQ5"/>
<feature type="region of interest" description="Disordered" evidence="1">
    <location>
        <begin position="157"/>
        <end position="180"/>
    </location>
</feature>
<feature type="signal peptide" evidence="3">
    <location>
        <begin position="1"/>
        <end position="30"/>
    </location>
</feature>
<feature type="transmembrane region" description="Helical" evidence="2">
    <location>
        <begin position="63"/>
        <end position="82"/>
    </location>
</feature>
<feature type="transmembrane region" description="Helical" evidence="2">
    <location>
        <begin position="89"/>
        <end position="111"/>
    </location>
</feature>
<evidence type="ECO:0008006" key="6">
    <source>
        <dbReference type="Google" id="ProtNLM"/>
    </source>
</evidence>
<organism evidence="4 5">
    <name type="scientific">Stephania cephalantha</name>
    <dbReference type="NCBI Taxonomy" id="152367"/>
    <lineage>
        <taxon>Eukaryota</taxon>
        <taxon>Viridiplantae</taxon>
        <taxon>Streptophyta</taxon>
        <taxon>Embryophyta</taxon>
        <taxon>Tracheophyta</taxon>
        <taxon>Spermatophyta</taxon>
        <taxon>Magnoliopsida</taxon>
        <taxon>Ranunculales</taxon>
        <taxon>Menispermaceae</taxon>
        <taxon>Menispermoideae</taxon>
        <taxon>Cissampelideae</taxon>
        <taxon>Stephania</taxon>
    </lineage>
</organism>
<evidence type="ECO:0000256" key="2">
    <source>
        <dbReference type="SAM" id="Phobius"/>
    </source>
</evidence>
<keyword evidence="5" id="KW-1185">Reference proteome</keyword>